<reference evidence="2 4" key="3">
    <citation type="submission" date="2020-09" db="EMBL/GenBank/DDBJ databases">
        <title>Complete, closed and curated genome sequences of Photobacterium damselae subsp. piscicida isolates from Australia indicate localised evolution and additional plasmid-borne pathogenicity mechanisms.</title>
        <authorList>
            <person name="Baseggio L."/>
            <person name="Silayeva O."/>
            <person name="Buller N."/>
            <person name="Landos M."/>
            <person name="Engelstaedter J."/>
            <person name="Barnes A.C."/>
        </authorList>
    </citation>
    <scope>NUCLEOTIDE SEQUENCE [LARGE SCALE GENOMIC DNA]</scope>
    <source>
        <strain evidence="2 4">AS-16-0540-1</strain>
    </source>
</reference>
<dbReference type="Proteomes" id="UP000516656">
    <property type="component" value="Chromosome 2"/>
</dbReference>
<dbReference type="EMBL" id="CP061855">
    <property type="protein sequence ID" value="QOD58503.1"/>
    <property type="molecule type" value="Genomic_DNA"/>
</dbReference>
<name>A0A1V1VEJ2_PHODP</name>
<protein>
    <submittedName>
        <fullName evidence="1">Uncharacterized protein</fullName>
    </submittedName>
</protein>
<reference evidence="3" key="2">
    <citation type="submission" date="2017-05" db="EMBL/GenBank/DDBJ databases">
        <title>Whole genome sequence of fish pathogenic bacteria, Photobacterium damselae subsp. piscicida, strain 91-197, isolated from hybrid striped bass (Morone sp.) in USA.</title>
        <authorList>
            <person name="Teru Y."/>
            <person name="Hikima J."/>
            <person name="Kono T."/>
            <person name="Sakai M."/>
            <person name="Takano T."/>
            <person name="Hawke J.P."/>
            <person name="Takeyama H."/>
            <person name="Aoki T."/>
        </authorList>
    </citation>
    <scope>NUCLEOTIDE SEQUENCE [LARGE SCALE GENOMIC DNA]</scope>
    <source>
        <strain evidence="3">91-197</strain>
    </source>
</reference>
<gene>
    <name evidence="2" type="ORF">IC627_16800</name>
    <name evidence="1" type="ORF">PDPUS_2_00456</name>
</gene>
<evidence type="ECO:0000313" key="3">
    <source>
        <dbReference type="Proteomes" id="UP000218676"/>
    </source>
</evidence>
<evidence type="ECO:0000313" key="2">
    <source>
        <dbReference type="EMBL" id="QOD58503.1"/>
    </source>
</evidence>
<evidence type="ECO:0000313" key="1">
    <source>
        <dbReference type="EMBL" id="BAX55042.1"/>
    </source>
</evidence>
<dbReference type="RefSeq" id="WP_065171392.1">
    <property type="nucleotide sequence ID" value="NZ_AP018046.1"/>
</dbReference>
<evidence type="ECO:0000313" key="4">
    <source>
        <dbReference type="Proteomes" id="UP000516656"/>
    </source>
</evidence>
<sequence>MSTRLNETISLELQIQSAVREMIAFTELSSKSSTYQDRLQGAIHHTKILLTLSLMTRAFFSEAQNTANKLLNIEQRFYDFEYVIQRSITSYTLSCRDPSLQQAIAHNKASMVSEAEILNYLSQPLSLDVENMIAALATKHVKTLALEFSLHEDIDNQIDEAFCHTLTSLWLDLGFCLSEDATCRLLEQIIHSRTGTMCLLFLNMTDHHREREAVRLYFAEIDKFYAALTASGLKRGIKFLNHITKNPDSDNKS</sequence>
<dbReference type="EMBL" id="AP018046">
    <property type="protein sequence ID" value="BAX55042.1"/>
    <property type="molecule type" value="Genomic_DNA"/>
</dbReference>
<dbReference type="Proteomes" id="UP000218676">
    <property type="component" value="Chromosome 2"/>
</dbReference>
<dbReference type="AlphaFoldDB" id="A0A1V1VEJ2"/>
<organism evidence="1 3">
    <name type="scientific">Photobacterium damsela subsp. piscicida</name>
    <name type="common">Pasteurella piscicida</name>
    <dbReference type="NCBI Taxonomy" id="38294"/>
    <lineage>
        <taxon>Bacteria</taxon>
        <taxon>Pseudomonadati</taxon>
        <taxon>Pseudomonadota</taxon>
        <taxon>Gammaproteobacteria</taxon>
        <taxon>Vibrionales</taxon>
        <taxon>Vibrionaceae</taxon>
        <taxon>Photobacterium</taxon>
    </lineage>
</organism>
<proteinExistence type="predicted"/>
<accession>A0A1V1VEJ2</accession>
<reference evidence="1" key="1">
    <citation type="journal article" date="2017" name="Genome Announc.">
        <title>Whole-Genome Sequence of Photobacterium damselae subsp. piscicida Strain 91-197, Isolated from Hybrid Striped Bass (Morone sp.) in the United States.</title>
        <authorList>
            <person name="Teru Y."/>
            <person name="Hikima J."/>
            <person name="Kono T."/>
            <person name="Sakai M."/>
            <person name="Takano T."/>
            <person name="Hawke J.P."/>
            <person name="Takeyama H."/>
            <person name="Aoki T."/>
        </authorList>
    </citation>
    <scope>NUCLEOTIDE SEQUENCE</scope>
    <source>
        <strain evidence="1">91-197</strain>
    </source>
</reference>